<evidence type="ECO:0000256" key="1">
    <source>
        <dbReference type="ARBA" id="ARBA00022723"/>
    </source>
</evidence>
<accession>A0ABC8YWN9</accession>
<dbReference type="Proteomes" id="UP001497457">
    <property type="component" value="Chromosome 17b"/>
</dbReference>
<name>A0ABC8YWN9_9POAL</name>
<reference evidence="9" key="1">
    <citation type="submission" date="2024-06" db="EMBL/GenBank/DDBJ databases">
        <authorList>
            <person name="Ryan C."/>
        </authorList>
    </citation>
    <scope>NUCLEOTIDE SEQUENCE [LARGE SCALE GENOMIC DNA]</scope>
</reference>
<dbReference type="InterPro" id="IPR013083">
    <property type="entry name" value="Znf_RING/FYVE/PHD"/>
</dbReference>
<proteinExistence type="predicted"/>
<protein>
    <recommendedName>
        <fullName evidence="7">SIAH-type domain-containing protein</fullName>
    </recommendedName>
</protein>
<evidence type="ECO:0000256" key="4">
    <source>
        <dbReference type="ARBA" id="ARBA00024004"/>
    </source>
</evidence>
<keyword evidence="1" id="KW-0479">Metal-binding</keyword>
<dbReference type="GO" id="GO:0008270">
    <property type="term" value="F:zinc ion binding"/>
    <property type="evidence" value="ECO:0007669"/>
    <property type="project" value="UniProtKB-KW"/>
</dbReference>
<evidence type="ECO:0000313" key="8">
    <source>
        <dbReference type="EMBL" id="CAL4951173.1"/>
    </source>
</evidence>
<dbReference type="PANTHER" id="PTHR46632">
    <property type="entry name" value="E3 UBIQUITIN-PROTEIN LIGASE SINA-LIKE 4"/>
    <property type="match status" value="1"/>
</dbReference>
<dbReference type="PROSITE" id="PS51081">
    <property type="entry name" value="ZF_SIAH"/>
    <property type="match status" value="1"/>
</dbReference>
<dbReference type="SUPFAM" id="SSF49599">
    <property type="entry name" value="TRAF domain-like"/>
    <property type="match status" value="1"/>
</dbReference>
<dbReference type="EMBL" id="OZ075127">
    <property type="protein sequence ID" value="CAL4951173.1"/>
    <property type="molecule type" value="Genomic_DNA"/>
</dbReference>
<evidence type="ECO:0000259" key="7">
    <source>
        <dbReference type="PROSITE" id="PS51081"/>
    </source>
</evidence>
<comment type="function">
    <text evidence="4">E3 ubiquitin-protein ligase that mediates ubiquitination and subsequent proteasomal degradation of target proteins. E3 ubiquitin ligases accept ubiquitin from an E2 ubiquitin-conjugating enzyme in the form of a thioester and then directly transfers the ubiquitin to targeted substrates. It probably triggers the ubiquitin-mediated degradation of different substrates.</text>
</comment>
<evidence type="ECO:0000256" key="5">
    <source>
        <dbReference type="PROSITE-ProRule" id="PRU00455"/>
    </source>
</evidence>
<evidence type="ECO:0000313" key="9">
    <source>
        <dbReference type="Proteomes" id="UP001497457"/>
    </source>
</evidence>
<gene>
    <name evidence="8" type="ORF">URODEC1_LOCUS38789</name>
</gene>
<dbReference type="AlphaFoldDB" id="A0ABC8YWN9"/>
<dbReference type="Pfam" id="PF21361">
    <property type="entry name" value="Sina_ZnF"/>
    <property type="match status" value="1"/>
</dbReference>
<dbReference type="PANTHER" id="PTHR46632:SF31">
    <property type="entry name" value="SIAH-TYPE DOMAIN-CONTAINING PROTEIN"/>
    <property type="match status" value="1"/>
</dbReference>
<feature type="domain" description="SIAH-type" evidence="7">
    <location>
        <begin position="143"/>
        <end position="201"/>
    </location>
</feature>
<dbReference type="InterPro" id="IPR013010">
    <property type="entry name" value="Znf_SIAH"/>
</dbReference>
<feature type="region of interest" description="Disordered" evidence="6">
    <location>
        <begin position="1"/>
        <end position="63"/>
    </location>
</feature>
<sequence>MKMQAEMPEAEQQPKRLSRSPTGESSKKTKVLSAPRRPASGAGVKEEPAGEGEVVPHGGEGPLAGAAVAEPVVEPPRIDISIDAQLLHCAVADCNRPLKPPIFKCEAGHRLCGTCRDTGHCRRCGRAAAFAHCGAELDLFVGDARVPCPFKVYGCGISVAYHATAAHQDACPFAPCHCSVPGCPFTASPPRLRDHLAFDHAWPLDRLPGYCKPLPLRVPVAAAAGEQQPHRLLVVDGDERRLFALSVRPRGAAGSVAVSVSCVRTAAAAEAGPRFVCMVWAQAPAPLAEAGAAPAGGKGRRLMMEADVASCAVPGGNAVEEGMALYVPPPMLRGPDKEMHLRVRIDVLDPAPASICSAKLNVPA</sequence>
<reference evidence="8 9" key="2">
    <citation type="submission" date="2024-10" db="EMBL/GenBank/DDBJ databases">
        <authorList>
            <person name="Ryan C."/>
        </authorList>
    </citation>
    <scope>NUCLEOTIDE SEQUENCE [LARGE SCALE GENOMIC DNA]</scope>
</reference>
<keyword evidence="2 5" id="KW-0863">Zinc-finger</keyword>
<evidence type="ECO:0000256" key="2">
    <source>
        <dbReference type="ARBA" id="ARBA00022771"/>
    </source>
</evidence>
<evidence type="ECO:0000256" key="6">
    <source>
        <dbReference type="SAM" id="MobiDB-lite"/>
    </source>
</evidence>
<keyword evidence="9" id="KW-1185">Reference proteome</keyword>
<evidence type="ECO:0000256" key="3">
    <source>
        <dbReference type="ARBA" id="ARBA00022833"/>
    </source>
</evidence>
<keyword evidence="3" id="KW-0862">Zinc</keyword>
<dbReference type="InterPro" id="IPR044286">
    <property type="entry name" value="SINL_plant"/>
</dbReference>
<dbReference type="Gene3D" id="3.30.40.10">
    <property type="entry name" value="Zinc/RING finger domain, C3HC4 (zinc finger)"/>
    <property type="match status" value="1"/>
</dbReference>
<feature type="compositionally biased region" description="Low complexity" evidence="6">
    <location>
        <begin position="51"/>
        <end position="63"/>
    </location>
</feature>
<organism evidence="8 9">
    <name type="scientific">Urochloa decumbens</name>
    <dbReference type="NCBI Taxonomy" id="240449"/>
    <lineage>
        <taxon>Eukaryota</taxon>
        <taxon>Viridiplantae</taxon>
        <taxon>Streptophyta</taxon>
        <taxon>Embryophyta</taxon>
        <taxon>Tracheophyta</taxon>
        <taxon>Spermatophyta</taxon>
        <taxon>Magnoliopsida</taxon>
        <taxon>Liliopsida</taxon>
        <taxon>Poales</taxon>
        <taxon>Poaceae</taxon>
        <taxon>PACMAD clade</taxon>
        <taxon>Panicoideae</taxon>
        <taxon>Panicodae</taxon>
        <taxon>Paniceae</taxon>
        <taxon>Melinidinae</taxon>
        <taxon>Urochloa</taxon>
    </lineage>
</organism>